<comment type="caution">
    <text evidence="1">The sequence shown here is derived from an EMBL/GenBank/DDBJ whole genome shotgun (WGS) entry which is preliminary data.</text>
</comment>
<name>A0ABQ8U5X9_PERAM</name>
<dbReference type="Gene3D" id="3.30.420.10">
    <property type="entry name" value="Ribonuclease H-like superfamily/Ribonuclease H"/>
    <property type="match status" value="1"/>
</dbReference>
<accession>A0ABQ8U5X9</accession>
<dbReference type="PANTHER" id="PTHR47326">
    <property type="entry name" value="TRANSPOSABLE ELEMENT TC3 TRANSPOSASE-LIKE PROTEIN"/>
    <property type="match status" value="1"/>
</dbReference>
<evidence type="ECO:0000313" key="1">
    <source>
        <dbReference type="EMBL" id="KAJ4452265.1"/>
    </source>
</evidence>
<sequence length="232" mass="26392">MDEEMIWLDEPVDEGTILQQKRLTSVHVVCCVFAVLTCKQTTTTVDATIHIKWPARSPDMSPLDFFLWGTVKDGVYQNILTTPDDMQQRIRQACVSIQPATCRAVLRSFGERLRMCINVNGHYLEHLLQQSSERLLRTRHRKMAPVAEGTGTSQIADLDFTALLPTAFTCFVIEQQMTASCHPNGKHLLAPFRDHLIKSQSPSRMWYPRGYVQFGSPSKFSRAPSVEQRNPE</sequence>
<dbReference type="Proteomes" id="UP001148838">
    <property type="component" value="Unassembled WGS sequence"/>
</dbReference>
<reference evidence="1 2" key="1">
    <citation type="journal article" date="2022" name="Allergy">
        <title>Genome assembly and annotation of Periplaneta americana reveal a comprehensive cockroach allergen profile.</title>
        <authorList>
            <person name="Wang L."/>
            <person name="Xiong Q."/>
            <person name="Saelim N."/>
            <person name="Wang L."/>
            <person name="Nong W."/>
            <person name="Wan A.T."/>
            <person name="Shi M."/>
            <person name="Liu X."/>
            <person name="Cao Q."/>
            <person name="Hui J.H.L."/>
            <person name="Sookrung N."/>
            <person name="Leung T.F."/>
            <person name="Tungtrongchitr A."/>
            <person name="Tsui S.K.W."/>
        </authorList>
    </citation>
    <scope>NUCLEOTIDE SEQUENCE [LARGE SCALE GENOMIC DNA]</scope>
    <source>
        <strain evidence="1">PWHHKU_190912</strain>
    </source>
</reference>
<organism evidence="1 2">
    <name type="scientific">Periplaneta americana</name>
    <name type="common">American cockroach</name>
    <name type="synonym">Blatta americana</name>
    <dbReference type="NCBI Taxonomy" id="6978"/>
    <lineage>
        <taxon>Eukaryota</taxon>
        <taxon>Metazoa</taxon>
        <taxon>Ecdysozoa</taxon>
        <taxon>Arthropoda</taxon>
        <taxon>Hexapoda</taxon>
        <taxon>Insecta</taxon>
        <taxon>Pterygota</taxon>
        <taxon>Neoptera</taxon>
        <taxon>Polyneoptera</taxon>
        <taxon>Dictyoptera</taxon>
        <taxon>Blattodea</taxon>
        <taxon>Blattoidea</taxon>
        <taxon>Blattidae</taxon>
        <taxon>Blattinae</taxon>
        <taxon>Periplaneta</taxon>
    </lineage>
</organism>
<keyword evidence="2" id="KW-1185">Reference proteome</keyword>
<protein>
    <submittedName>
        <fullName evidence="1">Uncharacterized protein</fullName>
    </submittedName>
</protein>
<gene>
    <name evidence="1" type="ORF">ANN_03783</name>
</gene>
<evidence type="ECO:0000313" key="2">
    <source>
        <dbReference type="Proteomes" id="UP001148838"/>
    </source>
</evidence>
<dbReference type="EMBL" id="JAJSOF020000001">
    <property type="protein sequence ID" value="KAJ4452265.1"/>
    <property type="molecule type" value="Genomic_DNA"/>
</dbReference>
<dbReference type="PANTHER" id="PTHR47326:SF1">
    <property type="entry name" value="HTH PSQ-TYPE DOMAIN-CONTAINING PROTEIN"/>
    <property type="match status" value="1"/>
</dbReference>
<proteinExistence type="predicted"/>
<dbReference type="InterPro" id="IPR036397">
    <property type="entry name" value="RNaseH_sf"/>
</dbReference>